<evidence type="ECO:0000313" key="12">
    <source>
        <dbReference type="EMBL" id="ABU59471.1"/>
    </source>
</evidence>
<dbReference type="STRING" id="383372.Rcas_3421"/>
<feature type="domain" description="UDP-glucose/GDP-mannose dehydrogenase C-terminal" evidence="11">
    <location>
        <begin position="327"/>
        <end position="437"/>
    </location>
</feature>
<dbReference type="SMART" id="SM00984">
    <property type="entry name" value="UDPG_MGDP_dh_C"/>
    <property type="match status" value="1"/>
</dbReference>
<dbReference type="GO" id="GO:0006065">
    <property type="term" value="P:UDP-glucuronate biosynthetic process"/>
    <property type="evidence" value="ECO:0007669"/>
    <property type="project" value="UniProtKB-UniPathway"/>
</dbReference>
<evidence type="ECO:0000313" key="13">
    <source>
        <dbReference type="Proteomes" id="UP000000263"/>
    </source>
</evidence>
<evidence type="ECO:0000256" key="5">
    <source>
        <dbReference type="ARBA" id="ARBA00023027"/>
    </source>
</evidence>
<dbReference type="eggNOG" id="COG1004">
    <property type="taxonomic scope" value="Bacteria"/>
</dbReference>
<dbReference type="NCBIfam" id="TIGR03026">
    <property type="entry name" value="NDP-sugDHase"/>
    <property type="match status" value="1"/>
</dbReference>
<dbReference type="EMBL" id="CP000804">
    <property type="protein sequence ID" value="ABU59471.1"/>
    <property type="molecule type" value="Genomic_DNA"/>
</dbReference>
<name>A7NPH5_ROSCS</name>
<dbReference type="PIRSF" id="PIRSF000124">
    <property type="entry name" value="UDPglc_GDPman_dh"/>
    <property type="match status" value="1"/>
</dbReference>
<dbReference type="UniPathway" id="UPA00038">
    <property type="reaction ID" value="UER00491"/>
</dbReference>
<evidence type="ECO:0000256" key="9">
    <source>
        <dbReference type="PIRSR" id="PIRSR500134-2"/>
    </source>
</evidence>
<dbReference type="Pfam" id="PF00984">
    <property type="entry name" value="UDPG_MGDP_dh"/>
    <property type="match status" value="1"/>
</dbReference>
<feature type="binding site" evidence="9">
    <location>
        <position position="215"/>
    </location>
    <ligand>
        <name>substrate</name>
    </ligand>
</feature>
<feature type="binding site" evidence="10">
    <location>
        <position position="162"/>
    </location>
    <ligand>
        <name>NAD(+)</name>
        <dbReference type="ChEBI" id="CHEBI:57540"/>
    </ligand>
</feature>
<dbReference type="PANTHER" id="PTHR43750">
    <property type="entry name" value="UDP-GLUCOSE 6-DEHYDROGENASE TUAD"/>
    <property type="match status" value="1"/>
</dbReference>
<evidence type="ECO:0000256" key="6">
    <source>
        <dbReference type="ARBA" id="ARBA00047473"/>
    </source>
</evidence>
<organism evidence="12 13">
    <name type="scientific">Roseiflexus castenholzii (strain DSM 13941 / HLO8)</name>
    <dbReference type="NCBI Taxonomy" id="383372"/>
    <lineage>
        <taxon>Bacteria</taxon>
        <taxon>Bacillati</taxon>
        <taxon>Chloroflexota</taxon>
        <taxon>Chloroflexia</taxon>
        <taxon>Chloroflexales</taxon>
        <taxon>Roseiflexineae</taxon>
        <taxon>Roseiflexaceae</taxon>
        <taxon>Roseiflexus</taxon>
    </lineage>
</organism>
<feature type="active site" description="Nucleophile" evidence="8">
    <location>
        <position position="273"/>
    </location>
</feature>
<proteinExistence type="inferred from homology"/>
<feature type="binding site" evidence="10">
    <location>
        <position position="35"/>
    </location>
    <ligand>
        <name>NAD(+)</name>
        <dbReference type="ChEBI" id="CHEBI:57540"/>
    </ligand>
</feature>
<evidence type="ECO:0000259" key="11">
    <source>
        <dbReference type="SMART" id="SM00984"/>
    </source>
</evidence>
<dbReference type="SUPFAM" id="SSF51735">
    <property type="entry name" value="NAD(P)-binding Rossmann-fold domains"/>
    <property type="match status" value="1"/>
</dbReference>
<comment type="catalytic activity">
    <reaction evidence="6 7">
        <text>UDP-alpha-D-glucose + 2 NAD(+) + H2O = UDP-alpha-D-glucuronate + 2 NADH + 3 H(+)</text>
        <dbReference type="Rhea" id="RHEA:23596"/>
        <dbReference type="ChEBI" id="CHEBI:15377"/>
        <dbReference type="ChEBI" id="CHEBI:15378"/>
        <dbReference type="ChEBI" id="CHEBI:57540"/>
        <dbReference type="ChEBI" id="CHEBI:57945"/>
        <dbReference type="ChEBI" id="CHEBI:58052"/>
        <dbReference type="ChEBI" id="CHEBI:58885"/>
        <dbReference type="EC" id="1.1.1.22"/>
    </reaction>
</comment>
<dbReference type="InterPro" id="IPR028357">
    <property type="entry name" value="UDPglc_DH_bac"/>
</dbReference>
<keyword evidence="5 7" id="KW-0520">NAD</keyword>
<feature type="binding site" evidence="9">
    <location>
        <position position="334"/>
    </location>
    <ligand>
        <name>substrate</name>
    </ligand>
</feature>
<feature type="binding site" evidence="10">
    <location>
        <position position="130"/>
    </location>
    <ligand>
        <name>NAD(+)</name>
        <dbReference type="ChEBI" id="CHEBI:57540"/>
    </ligand>
</feature>
<dbReference type="InterPro" id="IPR036291">
    <property type="entry name" value="NAD(P)-bd_dom_sf"/>
</dbReference>
<feature type="binding site" evidence="10">
    <location>
        <position position="276"/>
    </location>
    <ligand>
        <name>NAD(+)</name>
        <dbReference type="ChEBI" id="CHEBI:57540"/>
    </ligand>
</feature>
<dbReference type="InterPro" id="IPR001732">
    <property type="entry name" value="UDP-Glc/GDP-Man_DH_N"/>
</dbReference>
<dbReference type="InterPro" id="IPR014027">
    <property type="entry name" value="UDP-Glc/GDP-Man_DH_C"/>
</dbReference>
<dbReference type="Pfam" id="PF03720">
    <property type="entry name" value="UDPG_MGDP_dh_C"/>
    <property type="match status" value="1"/>
</dbReference>
<comment type="similarity">
    <text evidence="2 7">Belongs to the UDP-glucose/GDP-mannose dehydrogenase family.</text>
</comment>
<accession>A7NPH5</accession>
<evidence type="ECO:0000256" key="10">
    <source>
        <dbReference type="PIRSR" id="PIRSR500134-3"/>
    </source>
</evidence>
<dbReference type="RefSeq" id="WP_012121895.1">
    <property type="nucleotide sequence ID" value="NC_009767.1"/>
</dbReference>
<evidence type="ECO:0000256" key="3">
    <source>
        <dbReference type="ARBA" id="ARBA00012954"/>
    </source>
</evidence>
<evidence type="ECO:0000256" key="1">
    <source>
        <dbReference type="ARBA" id="ARBA00004701"/>
    </source>
</evidence>
<gene>
    <name evidence="12" type="ordered locus">Rcas_3421</name>
</gene>
<dbReference type="InterPro" id="IPR036220">
    <property type="entry name" value="UDP-Glc/GDP-Man_DH_C_sf"/>
</dbReference>
<dbReference type="KEGG" id="rca:Rcas_3421"/>
<feature type="binding site" evidence="10">
    <location>
        <position position="30"/>
    </location>
    <ligand>
        <name>NAD(+)</name>
        <dbReference type="ChEBI" id="CHEBI:57540"/>
    </ligand>
</feature>
<protein>
    <recommendedName>
        <fullName evidence="3 7">UDP-glucose 6-dehydrogenase</fullName>
        <ecNumber evidence="3 7">1.1.1.22</ecNumber>
    </recommendedName>
</protein>
<dbReference type="AlphaFoldDB" id="A7NPH5"/>
<dbReference type="GO" id="GO:0051287">
    <property type="term" value="F:NAD binding"/>
    <property type="evidence" value="ECO:0007669"/>
    <property type="project" value="InterPro"/>
</dbReference>
<dbReference type="InterPro" id="IPR008927">
    <property type="entry name" value="6-PGluconate_DH-like_C_sf"/>
</dbReference>
<feature type="binding site" evidence="9">
    <location>
        <position position="270"/>
    </location>
    <ligand>
        <name>substrate</name>
    </ligand>
</feature>
<evidence type="ECO:0000256" key="7">
    <source>
        <dbReference type="PIRNR" id="PIRNR000124"/>
    </source>
</evidence>
<feature type="binding site" evidence="10">
    <location>
        <position position="341"/>
    </location>
    <ligand>
        <name>NAD(+)</name>
        <dbReference type="ChEBI" id="CHEBI:57540"/>
    </ligand>
</feature>
<feature type="binding site" evidence="9">
    <location>
        <begin position="159"/>
        <end position="162"/>
    </location>
    <ligand>
        <name>substrate</name>
    </ligand>
</feature>
<comment type="pathway">
    <text evidence="1">Nucleotide-sugar biosynthesis; UDP-alpha-D-glucuronate biosynthesis; UDP-alpha-D-glucuronate from UDP-alpha-D-glucose: step 1/1.</text>
</comment>
<dbReference type="OrthoDB" id="9803238at2"/>
<dbReference type="PIRSF" id="PIRSF500134">
    <property type="entry name" value="UDPglc_DH_bac"/>
    <property type="match status" value="1"/>
</dbReference>
<dbReference type="Proteomes" id="UP000000263">
    <property type="component" value="Chromosome"/>
</dbReference>
<sequence>MKIIVVGTGFVGLTHAAVCSEYGHEVYAYDIDHRRIEAYRSCRQDAIEHYVHEPGLTSIILENHGRYLFFVDDVEPVIEGADALFLCLPTPPKPDGSSDLSYYFAAVRHLAELLARRQDQRRVVVINKSTVPIGTARQLERVLRDYHVPNVGVASNPEFLPEGDAVEKSRRPDRVVVGADCEEDFRIIRRIYSQFVNHVRIRYIETTPETAEAIKYVANTLLLTYISFWNGVGARLAETFPNIIMEDLKRGVTADARISTWGSYVSNGAGGSCFGKDIQSLIYQLKTAGQSVDILQSVYGINEYQKTYLIDRAIREAGVSFNNKTVALLGLAFKQRTNDMRDSSSLKVVEALLGRGVRAIRAYDPMALREARKFFDPEKNHLFERISYHTSVREALAGTDMLFISTDWEEFRGLSRTIEETVAPPYLVIDGRRMIPDYTELVAAGYGYLAVGSPYMPPGDVPPNRVGRRG</sequence>
<feature type="binding site" evidence="10">
    <location>
        <position position="90"/>
    </location>
    <ligand>
        <name>NAD(+)</name>
        <dbReference type="ChEBI" id="CHEBI:57540"/>
    </ligand>
</feature>
<dbReference type="InterPro" id="IPR014026">
    <property type="entry name" value="UDP-Glc/GDP-Man_DH_dimer"/>
</dbReference>
<evidence type="ECO:0000256" key="2">
    <source>
        <dbReference type="ARBA" id="ARBA00006601"/>
    </source>
</evidence>
<dbReference type="Pfam" id="PF03721">
    <property type="entry name" value="UDPG_MGDP_dh_N"/>
    <property type="match status" value="1"/>
</dbReference>
<dbReference type="InterPro" id="IPR017476">
    <property type="entry name" value="UDP-Glc/GDP-Man"/>
</dbReference>
<dbReference type="SUPFAM" id="SSF48179">
    <property type="entry name" value="6-phosphogluconate dehydrogenase C-terminal domain-like"/>
    <property type="match status" value="1"/>
</dbReference>
<dbReference type="EC" id="1.1.1.22" evidence="3 7"/>
<keyword evidence="4 7" id="KW-0560">Oxidoreductase</keyword>
<keyword evidence="13" id="KW-1185">Reference proteome</keyword>
<dbReference type="PANTHER" id="PTHR43750:SF3">
    <property type="entry name" value="UDP-GLUCOSE 6-DEHYDROGENASE TUAD"/>
    <property type="match status" value="1"/>
</dbReference>
<evidence type="ECO:0000256" key="4">
    <source>
        <dbReference type="ARBA" id="ARBA00023002"/>
    </source>
</evidence>
<dbReference type="GO" id="GO:0003979">
    <property type="term" value="F:UDP-glucose 6-dehydrogenase activity"/>
    <property type="evidence" value="ECO:0007669"/>
    <property type="project" value="UniProtKB-EC"/>
</dbReference>
<dbReference type="GO" id="GO:0000271">
    <property type="term" value="P:polysaccharide biosynthetic process"/>
    <property type="evidence" value="ECO:0007669"/>
    <property type="project" value="InterPro"/>
</dbReference>
<dbReference type="Gene3D" id="3.40.50.720">
    <property type="entry name" value="NAD(P)-binding Rossmann-like Domain"/>
    <property type="match status" value="2"/>
</dbReference>
<evidence type="ECO:0000256" key="8">
    <source>
        <dbReference type="PIRSR" id="PIRSR500134-1"/>
    </source>
</evidence>
<dbReference type="SUPFAM" id="SSF52413">
    <property type="entry name" value="UDP-glucose/GDP-mannose dehydrogenase C-terminal domain"/>
    <property type="match status" value="1"/>
</dbReference>
<reference evidence="12 13" key="1">
    <citation type="submission" date="2007-08" db="EMBL/GenBank/DDBJ databases">
        <title>Complete sequence of Roseiflexus castenholzii DSM 13941.</title>
        <authorList>
            <consortium name="US DOE Joint Genome Institute"/>
            <person name="Copeland A."/>
            <person name="Lucas S."/>
            <person name="Lapidus A."/>
            <person name="Barry K."/>
            <person name="Glavina del Rio T."/>
            <person name="Dalin E."/>
            <person name="Tice H."/>
            <person name="Pitluck S."/>
            <person name="Thompson L.S."/>
            <person name="Brettin T."/>
            <person name="Bruce D."/>
            <person name="Detter J.C."/>
            <person name="Han C."/>
            <person name="Tapia R."/>
            <person name="Schmutz J."/>
            <person name="Larimer F."/>
            <person name="Land M."/>
            <person name="Hauser L."/>
            <person name="Kyrpides N."/>
            <person name="Mikhailova N."/>
            <person name="Bryant D.A."/>
            <person name="Hanada S."/>
            <person name="Tsukatani Y."/>
            <person name="Richardson P."/>
        </authorList>
    </citation>
    <scope>NUCLEOTIDE SEQUENCE [LARGE SCALE GENOMIC DNA]</scope>
    <source>
        <strain evidence="13">DSM 13941 / HLO8</strain>
    </source>
</reference>
<dbReference type="HOGENOM" id="CLU_023810_1_2_0"/>